<keyword evidence="4" id="KW-1185">Reference proteome</keyword>
<evidence type="ECO:0000259" key="2">
    <source>
        <dbReference type="Pfam" id="PF05699"/>
    </source>
</evidence>
<organism evidence="3 4">
    <name type="scientific">Paxillus rubicundulus Ve08.2h10</name>
    <dbReference type="NCBI Taxonomy" id="930991"/>
    <lineage>
        <taxon>Eukaryota</taxon>
        <taxon>Fungi</taxon>
        <taxon>Dikarya</taxon>
        <taxon>Basidiomycota</taxon>
        <taxon>Agaricomycotina</taxon>
        <taxon>Agaricomycetes</taxon>
        <taxon>Agaricomycetidae</taxon>
        <taxon>Boletales</taxon>
        <taxon>Paxilineae</taxon>
        <taxon>Paxillaceae</taxon>
        <taxon>Paxillus</taxon>
    </lineage>
</organism>
<accession>A0A0D0CYV2</accession>
<feature type="signal peptide" evidence="1">
    <location>
        <begin position="1"/>
        <end position="18"/>
    </location>
</feature>
<dbReference type="SUPFAM" id="SSF53098">
    <property type="entry name" value="Ribonuclease H-like"/>
    <property type="match status" value="1"/>
</dbReference>
<dbReference type="Proteomes" id="UP000054538">
    <property type="component" value="Unassembled WGS sequence"/>
</dbReference>
<evidence type="ECO:0000256" key="1">
    <source>
        <dbReference type="SAM" id="SignalP"/>
    </source>
</evidence>
<name>A0A0D0CYV2_9AGAM</name>
<reference evidence="4" key="2">
    <citation type="submission" date="2015-01" db="EMBL/GenBank/DDBJ databases">
        <title>Evolutionary Origins and Diversification of the Mycorrhizal Mutualists.</title>
        <authorList>
            <consortium name="DOE Joint Genome Institute"/>
            <consortium name="Mycorrhizal Genomics Consortium"/>
            <person name="Kohler A."/>
            <person name="Kuo A."/>
            <person name="Nagy L.G."/>
            <person name="Floudas D."/>
            <person name="Copeland A."/>
            <person name="Barry K.W."/>
            <person name="Cichocki N."/>
            <person name="Veneault-Fourrey C."/>
            <person name="LaButti K."/>
            <person name="Lindquist E.A."/>
            <person name="Lipzen A."/>
            <person name="Lundell T."/>
            <person name="Morin E."/>
            <person name="Murat C."/>
            <person name="Riley R."/>
            <person name="Ohm R."/>
            <person name="Sun H."/>
            <person name="Tunlid A."/>
            <person name="Henrissat B."/>
            <person name="Grigoriev I.V."/>
            <person name="Hibbett D.S."/>
            <person name="Martin F."/>
        </authorList>
    </citation>
    <scope>NUCLEOTIDE SEQUENCE [LARGE SCALE GENOMIC DNA]</scope>
    <source>
        <strain evidence="4">Ve08.2h10</strain>
    </source>
</reference>
<dbReference type="EMBL" id="KN827512">
    <property type="protein sequence ID" value="KIK76401.1"/>
    <property type="molecule type" value="Genomic_DNA"/>
</dbReference>
<protein>
    <submittedName>
        <fullName evidence="3">Unplaced genomic scaffold scaffold_2690, whole genome shotgun sequence</fullName>
    </submittedName>
</protein>
<dbReference type="HOGENOM" id="CLU_009123_15_1_1"/>
<feature type="domain" description="HAT C-terminal dimerisation" evidence="2">
    <location>
        <begin position="1"/>
        <end position="51"/>
    </location>
</feature>
<reference evidence="3 4" key="1">
    <citation type="submission" date="2014-04" db="EMBL/GenBank/DDBJ databases">
        <authorList>
            <consortium name="DOE Joint Genome Institute"/>
            <person name="Kuo A."/>
            <person name="Kohler A."/>
            <person name="Jargeat P."/>
            <person name="Nagy L.G."/>
            <person name="Floudas D."/>
            <person name="Copeland A."/>
            <person name="Barry K.W."/>
            <person name="Cichocki N."/>
            <person name="Veneault-Fourrey C."/>
            <person name="LaButti K."/>
            <person name="Lindquist E.A."/>
            <person name="Lipzen A."/>
            <person name="Lundell T."/>
            <person name="Morin E."/>
            <person name="Murat C."/>
            <person name="Sun H."/>
            <person name="Tunlid A."/>
            <person name="Henrissat B."/>
            <person name="Grigoriev I.V."/>
            <person name="Hibbett D.S."/>
            <person name="Martin F."/>
            <person name="Nordberg H.P."/>
            <person name="Cantor M.N."/>
            <person name="Hua S.X."/>
        </authorList>
    </citation>
    <scope>NUCLEOTIDE SEQUENCE [LARGE SCALE GENOMIC DNA]</scope>
    <source>
        <strain evidence="3 4">Ve08.2h10</strain>
    </source>
</reference>
<evidence type="ECO:0000313" key="3">
    <source>
        <dbReference type="EMBL" id="KIK76401.1"/>
    </source>
</evidence>
<sequence length="106" mass="11873">FPLLFHVAMDVLPAQASAVPSEWVFSSSKETCTGHRNKLSPMMLEALQILKFTYKQEQLNFTMDFVAEETDYTISGPVTPKAVDKLMAGRNLNELAQLFANEDDSD</sequence>
<dbReference type="GO" id="GO:0046983">
    <property type="term" value="F:protein dimerization activity"/>
    <property type="evidence" value="ECO:0007669"/>
    <property type="project" value="InterPro"/>
</dbReference>
<keyword evidence="1" id="KW-0732">Signal</keyword>
<dbReference type="InParanoid" id="A0A0D0CYV2"/>
<proteinExistence type="predicted"/>
<dbReference type="OrthoDB" id="3262464at2759"/>
<feature type="non-terminal residue" evidence="3">
    <location>
        <position position="1"/>
    </location>
</feature>
<dbReference type="InterPro" id="IPR008906">
    <property type="entry name" value="HATC_C_dom"/>
</dbReference>
<dbReference type="AlphaFoldDB" id="A0A0D0CYV2"/>
<feature type="chain" id="PRO_5002208759" evidence="1">
    <location>
        <begin position="19"/>
        <end position="106"/>
    </location>
</feature>
<evidence type="ECO:0000313" key="4">
    <source>
        <dbReference type="Proteomes" id="UP000054538"/>
    </source>
</evidence>
<gene>
    <name evidence="3" type="ORF">PAXRUDRAFT_170080</name>
</gene>
<dbReference type="InterPro" id="IPR012337">
    <property type="entry name" value="RNaseH-like_sf"/>
</dbReference>
<dbReference type="Pfam" id="PF05699">
    <property type="entry name" value="Dimer_Tnp_hAT"/>
    <property type="match status" value="1"/>
</dbReference>